<reference evidence="2 3" key="1">
    <citation type="journal article" date="2015" name="Genome Announc.">
        <title>Expanding the biotechnology potential of lactobacilli through comparative genomics of 213 strains and associated genera.</title>
        <authorList>
            <person name="Sun Z."/>
            <person name="Harris H.M."/>
            <person name="McCann A."/>
            <person name="Guo C."/>
            <person name="Argimon S."/>
            <person name="Zhang W."/>
            <person name="Yang X."/>
            <person name="Jeffery I.B."/>
            <person name="Cooney J.C."/>
            <person name="Kagawa T.F."/>
            <person name="Liu W."/>
            <person name="Song Y."/>
            <person name="Salvetti E."/>
            <person name="Wrobel A."/>
            <person name="Rasinkangas P."/>
            <person name="Parkhill J."/>
            <person name="Rea M.C."/>
            <person name="O'Sullivan O."/>
            <person name="Ritari J."/>
            <person name="Douillard F.P."/>
            <person name="Paul Ross R."/>
            <person name="Yang R."/>
            <person name="Briner A.E."/>
            <person name="Felis G.E."/>
            <person name="de Vos W.M."/>
            <person name="Barrangou R."/>
            <person name="Klaenhammer T.R."/>
            <person name="Caufield P.W."/>
            <person name="Cui Y."/>
            <person name="Zhang H."/>
            <person name="O'Toole P.W."/>
        </authorList>
    </citation>
    <scope>NUCLEOTIDE SEQUENCE [LARGE SCALE GENOMIC DNA]</scope>
    <source>
        <strain evidence="2 3">DSM 6629</strain>
    </source>
</reference>
<dbReference type="Gene3D" id="3.40.190.290">
    <property type="match status" value="1"/>
</dbReference>
<accession>A0ABR5PR35</accession>
<name>A0ABR5PR35_9LACO</name>
<proteinExistence type="predicted"/>
<gene>
    <name evidence="2" type="ORF">FC44_GL000717</name>
</gene>
<organism evidence="2 3">
    <name type="scientific">Lactobacillus intestinalis DSM 6629</name>
    <dbReference type="NCBI Taxonomy" id="1423761"/>
    <lineage>
        <taxon>Bacteria</taxon>
        <taxon>Bacillati</taxon>
        <taxon>Bacillota</taxon>
        <taxon>Bacilli</taxon>
        <taxon>Lactobacillales</taxon>
        <taxon>Lactobacillaceae</taxon>
        <taxon>Lactobacillus</taxon>
    </lineage>
</organism>
<protein>
    <recommendedName>
        <fullName evidence="1">LysR substrate-binding domain-containing protein</fullName>
    </recommendedName>
</protein>
<dbReference type="Pfam" id="PF03466">
    <property type="entry name" value="LysR_substrate"/>
    <property type="match status" value="1"/>
</dbReference>
<keyword evidence="3" id="KW-1185">Reference proteome</keyword>
<dbReference type="GeneID" id="75115854"/>
<evidence type="ECO:0000259" key="1">
    <source>
        <dbReference type="Pfam" id="PF03466"/>
    </source>
</evidence>
<feature type="domain" description="LysR substrate-binding" evidence="1">
    <location>
        <begin position="2"/>
        <end position="130"/>
    </location>
</feature>
<evidence type="ECO:0000313" key="2">
    <source>
        <dbReference type="EMBL" id="KRM33936.1"/>
    </source>
</evidence>
<sequence>MPLYNEEIIGITRKDHPLTQYPQVSLTDLLPYHLITYFSQTSIGKKITSTFLNYNSNLSIAGEGNDELSLATQVLANDVVGIVVNNHFLDSFDIAKIKINLPKNTRTVFLAYNPKVKMSQSIQLLINLMNKNKA</sequence>
<dbReference type="Proteomes" id="UP000051735">
    <property type="component" value="Unassembled WGS sequence"/>
</dbReference>
<evidence type="ECO:0000313" key="3">
    <source>
        <dbReference type="Proteomes" id="UP000051735"/>
    </source>
</evidence>
<comment type="caution">
    <text evidence="2">The sequence shown here is derived from an EMBL/GenBank/DDBJ whole genome shotgun (WGS) entry which is preliminary data.</text>
</comment>
<dbReference type="RefSeq" id="WP_057809783.1">
    <property type="nucleotide sequence ID" value="NZ_AZGN01000014.1"/>
</dbReference>
<dbReference type="EMBL" id="AZGN01000014">
    <property type="protein sequence ID" value="KRM33936.1"/>
    <property type="molecule type" value="Genomic_DNA"/>
</dbReference>
<dbReference type="CDD" id="cd05466">
    <property type="entry name" value="PBP2_LTTR_substrate"/>
    <property type="match status" value="1"/>
</dbReference>
<dbReference type="SUPFAM" id="SSF53850">
    <property type="entry name" value="Periplasmic binding protein-like II"/>
    <property type="match status" value="1"/>
</dbReference>
<dbReference type="InterPro" id="IPR005119">
    <property type="entry name" value="LysR_subst-bd"/>
</dbReference>